<feature type="compositionally biased region" description="Low complexity" evidence="3">
    <location>
        <begin position="238"/>
        <end position="255"/>
    </location>
</feature>
<dbReference type="Pfam" id="PF15365">
    <property type="entry name" value="PNRC"/>
    <property type="match status" value="1"/>
</dbReference>
<feature type="compositionally biased region" description="Polar residues" evidence="3">
    <location>
        <begin position="9"/>
        <end position="21"/>
    </location>
</feature>
<dbReference type="STRING" id="13370.A0A448YQ37"/>
<evidence type="ECO:0000256" key="1">
    <source>
        <dbReference type="ARBA" id="ARBA00023161"/>
    </source>
</evidence>
<evidence type="ECO:0000313" key="5">
    <source>
        <dbReference type="Proteomes" id="UP000290900"/>
    </source>
</evidence>
<feature type="compositionally biased region" description="Low complexity" evidence="3">
    <location>
        <begin position="204"/>
        <end position="223"/>
    </location>
</feature>
<dbReference type="EMBL" id="CAACVR010000034">
    <property type="protein sequence ID" value="VEU22977.1"/>
    <property type="molecule type" value="Genomic_DNA"/>
</dbReference>
<feature type="compositionally biased region" description="Basic residues" evidence="3">
    <location>
        <begin position="144"/>
        <end position="162"/>
    </location>
</feature>
<feature type="compositionally biased region" description="Polar residues" evidence="3">
    <location>
        <begin position="85"/>
        <end position="118"/>
    </location>
</feature>
<dbReference type="AlphaFoldDB" id="A0A448YQ37"/>
<evidence type="ECO:0000256" key="2">
    <source>
        <dbReference type="ARBA" id="ARBA00061292"/>
    </source>
</evidence>
<feature type="compositionally biased region" description="Basic and acidic residues" evidence="3">
    <location>
        <begin position="61"/>
        <end position="70"/>
    </location>
</feature>
<dbReference type="Proteomes" id="UP000290900">
    <property type="component" value="Unassembled WGS sequence"/>
</dbReference>
<feature type="compositionally biased region" description="Low complexity" evidence="3">
    <location>
        <begin position="163"/>
        <end position="179"/>
    </location>
</feature>
<gene>
    <name evidence="4" type="ORF">BRENAR_LOCUS3708</name>
</gene>
<organism evidence="4 5">
    <name type="scientific">Brettanomyces naardenensis</name>
    <name type="common">Yeast</name>
    <dbReference type="NCBI Taxonomy" id="13370"/>
    <lineage>
        <taxon>Eukaryota</taxon>
        <taxon>Fungi</taxon>
        <taxon>Dikarya</taxon>
        <taxon>Ascomycota</taxon>
        <taxon>Saccharomycotina</taxon>
        <taxon>Pichiomycetes</taxon>
        <taxon>Pichiales</taxon>
        <taxon>Pichiaceae</taxon>
        <taxon>Brettanomyces</taxon>
    </lineage>
</organism>
<feature type="compositionally biased region" description="Polar residues" evidence="3">
    <location>
        <begin position="256"/>
        <end position="269"/>
    </location>
</feature>
<protein>
    <submittedName>
        <fullName evidence="4">DEKNAAC104038</fullName>
    </submittedName>
</protein>
<comment type="similarity">
    <text evidence="2">Belongs to the EDC family.</text>
</comment>
<dbReference type="GO" id="GO:0000184">
    <property type="term" value="P:nuclear-transcribed mRNA catabolic process, nonsense-mediated decay"/>
    <property type="evidence" value="ECO:0007669"/>
    <property type="project" value="UniProtKB-KW"/>
</dbReference>
<keyword evidence="5" id="KW-1185">Reference proteome</keyword>
<sequence length="280" mass="29382">MIHERPQSVPMTNSPSFSKGEQSGARANKKKGKAKGFTIPPRGALPDGSFVDFGHGNNSKDSYDNKDNNRGRKATHHGNKADVVDSTTADLKNLLISATDNVETRGGTRSAQGSSHFNPASVPSLPDGAKPDFGNGNSNNNNNKSRKNGRSSRSRSRSHSHSRSNSPPLSASSSSLNLSPPQTSAGYAGLRVPPVQALPDGSRPNFGGPSPSASSGTSVSFGPTYPYKHLGVTLRKPSNSTSTTSYSNDSLLDSNQIYAGSSFHSSPSAVSLPKPSFSKR</sequence>
<accession>A0A448YQ37</accession>
<dbReference type="OrthoDB" id="4026794at2759"/>
<evidence type="ECO:0000313" key="4">
    <source>
        <dbReference type="EMBL" id="VEU22977.1"/>
    </source>
</evidence>
<name>A0A448YQ37_BRENA</name>
<proteinExistence type="inferred from homology"/>
<dbReference type="InParanoid" id="A0A448YQ37"/>
<feature type="region of interest" description="Disordered" evidence="3">
    <location>
        <begin position="1"/>
        <end position="280"/>
    </location>
</feature>
<reference evidence="4 5" key="1">
    <citation type="submission" date="2018-12" db="EMBL/GenBank/DDBJ databases">
        <authorList>
            <person name="Tiukova I."/>
            <person name="Dainat J."/>
        </authorList>
    </citation>
    <scope>NUCLEOTIDE SEQUENCE [LARGE SCALE GENOMIC DNA]</scope>
</reference>
<keyword evidence="1" id="KW-0866">Nonsense-mediated mRNA decay</keyword>
<dbReference type="InterPro" id="IPR028322">
    <property type="entry name" value="PNRC-like_rgn"/>
</dbReference>
<evidence type="ECO:0000256" key="3">
    <source>
        <dbReference type="SAM" id="MobiDB-lite"/>
    </source>
</evidence>